<comment type="similarity">
    <text evidence="1 2">Belongs to the metallophosphoesterase superfamily. YfcE family.</text>
</comment>
<proteinExistence type="inferred from homology"/>
<dbReference type="InterPro" id="IPR050126">
    <property type="entry name" value="Ap4A_hydrolase"/>
</dbReference>
<dbReference type="GO" id="GO:0016791">
    <property type="term" value="F:phosphatase activity"/>
    <property type="evidence" value="ECO:0007669"/>
    <property type="project" value="TreeGrafter"/>
</dbReference>
<comment type="caution">
    <text evidence="4">The sequence shown here is derived from an EMBL/GenBank/DDBJ whole genome shotgun (WGS) entry which is preliminary data.</text>
</comment>
<dbReference type="GO" id="GO:0005737">
    <property type="term" value="C:cytoplasm"/>
    <property type="evidence" value="ECO:0007669"/>
    <property type="project" value="TreeGrafter"/>
</dbReference>
<feature type="domain" description="Calcineurin-like phosphoesterase" evidence="3">
    <location>
        <begin position="1"/>
        <end position="199"/>
    </location>
</feature>
<evidence type="ECO:0000313" key="4">
    <source>
        <dbReference type="EMBL" id="GAW93358.1"/>
    </source>
</evidence>
<evidence type="ECO:0000256" key="2">
    <source>
        <dbReference type="RuleBase" id="RU362039"/>
    </source>
</evidence>
<dbReference type="SUPFAM" id="SSF56300">
    <property type="entry name" value="Metallo-dependent phosphatases"/>
    <property type="match status" value="1"/>
</dbReference>
<dbReference type="EC" id="3.1.4.-" evidence="2"/>
<dbReference type="GO" id="GO:0046872">
    <property type="term" value="F:metal ion binding"/>
    <property type="evidence" value="ECO:0007669"/>
    <property type="project" value="UniProtKB-KW"/>
</dbReference>
<sequence length="238" mass="27308">MRLAVFADVHANIYALQSVLKDIEKRHVDKIICAGDLVGYAPFPNEVIELIQSMDIPTVMGNYDDGVGFHRIQCGCDYKDEHARMLGEKSILWTKKNTTEANKEFLRSLPKEIWFKAGGYRCLVVHGSPRRLNEYLYEDTPEDYLKALLEEFNVDVLICGHTHKPYHRRIQGRHVINVGSVGRPKHGDPQAVYALVEITGEVKVIFYKVDYDYDKTAKAIEESELPDELAEVIRWGRE</sequence>
<keyword evidence="5" id="KW-1185">Reference proteome</keyword>
<name>A0A1Z5HVD6_9FIRM</name>
<comment type="cofactor">
    <cofactor evidence="2">
        <name>a divalent metal cation</name>
        <dbReference type="ChEBI" id="CHEBI:60240"/>
    </cofactor>
</comment>
<evidence type="ECO:0000259" key="3">
    <source>
        <dbReference type="Pfam" id="PF12850"/>
    </source>
</evidence>
<protein>
    <recommendedName>
        <fullName evidence="2">Phosphoesterase</fullName>
        <ecNumber evidence="2">3.1.4.-</ecNumber>
    </recommendedName>
</protein>
<dbReference type="Pfam" id="PF12850">
    <property type="entry name" value="Metallophos_2"/>
    <property type="match status" value="1"/>
</dbReference>
<dbReference type="InterPro" id="IPR024654">
    <property type="entry name" value="Calcineurin-like_PHP_lpxH"/>
</dbReference>
<dbReference type="AlphaFoldDB" id="A0A1Z5HVD6"/>
<dbReference type="RefSeq" id="WP_088554514.1">
    <property type="nucleotide sequence ID" value="NZ_BDGJ01000126.1"/>
</dbReference>
<evidence type="ECO:0000256" key="1">
    <source>
        <dbReference type="ARBA" id="ARBA00008950"/>
    </source>
</evidence>
<dbReference type="OrthoDB" id="9800565at2"/>
<dbReference type="PIRSF" id="PIRSF000883">
    <property type="entry name" value="Pesterase_MJ0912"/>
    <property type="match status" value="1"/>
</dbReference>
<gene>
    <name evidence="4" type="ORF">KKC1_24950</name>
</gene>
<keyword evidence="2" id="KW-0479">Metal-binding</keyword>
<dbReference type="PANTHER" id="PTHR42850">
    <property type="entry name" value="METALLOPHOSPHOESTERASE"/>
    <property type="match status" value="1"/>
</dbReference>
<dbReference type="Proteomes" id="UP000197032">
    <property type="component" value="Unassembled WGS sequence"/>
</dbReference>
<dbReference type="NCBIfam" id="TIGR00040">
    <property type="entry name" value="yfcE"/>
    <property type="match status" value="1"/>
</dbReference>
<dbReference type="InterPro" id="IPR000979">
    <property type="entry name" value="Phosphodiesterase_MJ0936/Vps29"/>
</dbReference>
<reference evidence="5" key="1">
    <citation type="journal article" date="2017" name="Appl. Environ. Microbiol.">
        <title>Genomic analysis of Calderihabitans maritimus KKC1, a thermophilic hydrogenogenic carboxydotrophic bacterium isolated from marine sediment.</title>
        <authorList>
            <person name="Omae K."/>
            <person name="Yoneda Y."/>
            <person name="Fukuyama Y."/>
            <person name="Yoshida T."/>
            <person name="Sako Y."/>
        </authorList>
    </citation>
    <scope>NUCLEOTIDE SEQUENCE [LARGE SCALE GENOMIC DNA]</scope>
    <source>
        <strain evidence="5">KKC1</strain>
    </source>
</reference>
<dbReference type="InterPro" id="IPR011152">
    <property type="entry name" value="Pesterase_MJ0912"/>
</dbReference>
<dbReference type="EMBL" id="BDGJ01000126">
    <property type="protein sequence ID" value="GAW93358.1"/>
    <property type="molecule type" value="Genomic_DNA"/>
</dbReference>
<evidence type="ECO:0000313" key="5">
    <source>
        <dbReference type="Proteomes" id="UP000197032"/>
    </source>
</evidence>
<dbReference type="PANTHER" id="PTHR42850:SF2">
    <property type="entry name" value="BLL5683 PROTEIN"/>
    <property type="match status" value="1"/>
</dbReference>
<accession>A0A1Z5HVD6</accession>
<organism evidence="4 5">
    <name type="scientific">Calderihabitans maritimus</name>
    <dbReference type="NCBI Taxonomy" id="1246530"/>
    <lineage>
        <taxon>Bacteria</taxon>
        <taxon>Bacillati</taxon>
        <taxon>Bacillota</taxon>
        <taxon>Clostridia</taxon>
        <taxon>Neomoorellales</taxon>
        <taxon>Calderihabitantaceae</taxon>
        <taxon>Calderihabitans</taxon>
    </lineage>
</organism>
<dbReference type="InterPro" id="IPR029052">
    <property type="entry name" value="Metallo-depent_PP-like"/>
</dbReference>
<dbReference type="Gene3D" id="3.60.21.10">
    <property type="match status" value="1"/>
</dbReference>